<evidence type="ECO:0000313" key="3">
    <source>
        <dbReference type="EMBL" id="WOE75206.1"/>
    </source>
</evidence>
<reference evidence="3 4" key="1">
    <citation type="submission" date="2023-10" db="EMBL/GenBank/DDBJ databases">
        <title>Complete genome sequence of a Sphingomonadaceae bacterium.</title>
        <authorList>
            <person name="Yan C."/>
        </authorList>
    </citation>
    <scope>NUCLEOTIDE SEQUENCE [LARGE SCALE GENOMIC DNA]</scope>
    <source>
        <strain evidence="3 4">SCSIO 66989</strain>
    </source>
</reference>
<dbReference type="EMBL" id="CP136594">
    <property type="protein sequence ID" value="WOE75206.1"/>
    <property type="molecule type" value="Genomic_DNA"/>
</dbReference>
<dbReference type="KEGG" id="acoa:RB602_00360"/>
<name>A0AA97F6P9_9SPHN</name>
<keyword evidence="4" id="KW-1185">Reference proteome</keyword>
<dbReference type="Proteomes" id="UP001302429">
    <property type="component" value="Chromosome"/>
</dbReference>
<dbReference type="Pfam" id="PF03981">
    <property type="entry name" value="Ubiq_cyt_C_chap"/>
    <property type="match status" value="1"/>
</dbReference>
<dbReference type="AlphaFoldDB" id="A0AA97F6P9"/>
<gene>
    <name evidence="3" type="ORF">RB602_00360</name>
</gene>
<protein>
    <submittedName>
        <fullName evidence="3">Ubiquinol-cytochrome C chaperone family protein</fullName>
    </submittedName>
</protein>
<comment type="similarity">
    <text evidence="1">Belongs to the UPF0174 family.</text>
</comment>
<proteinExistence type="inferred from homology"/>
<evidence type="ECO:0000313" key="4">
    <source>
        <dbReference type="Proteomes" id="UP001302429"/>
    </source>
</evidence>
<sequence>MSIFSRLFSRGPDRKDAMVPLYNSVITLGRQPHWYLDGGVADDVEGRFNLLVTLLSLVLLRLEDAPDKAEAGVALTELFVDDMDGQLRQEGVGDVVVGKRVGKMMSILGGRLGGLREAFALEDHDARRAALEDVLRRNVYQTEVSEEALGYACDGMIAVHAGLVGRGIDTVLAGEIL</sequence>
<dbReference type="InterPro" id="IPR021150">
    <property type="entry name" value="Ubiq_cyt_c_chap"/>
</dbReference>
<evidence type="ECO:0000256" key="1">
    <source>
        <dbReference type="ARBA" id="ARBA00006436"/>
    </source>
</evidence>
<accession>A0AA97F6P9</accession>
<dbReference type="RefSeq" id="WP_317081906.1">
    <property type="nucleotide sequence ID" value="NZ_CP136594.1"/>
</dbReference>
<evidence type="ECO:0000259" key="2">
    <source>
        <dbReference type="Pfam" id="PF03981"/>
    </source>
</evidence>
<feature type="domain" description="Ubiquinol-cytochrome c chaperone" evidence="2">
    <location>
        <begin position="39"/>
        <end position="149"/>
    </location>
</feature>
<organism evidence="3 4">
    <name type="scientific">Alterisphingorhabdus coralli</name>
    <dbReference type="NCBI Taxonomy" id="3071408"/>
    <lineage>
        <taxon>Bacteria</taxon>
        <taxon>Pseudomonadati</taxon>
        <taxon>Pseudomonadota</taxon>
        <taxon>Alphaproteobacteria</taxon>
        <taxon>Sphingomonadales</taxon>
        <taxon>Sphingomonadaceae</taxon>
        <taxon>Alterisphingorhabdus (ex Yan et al. 2024)</taxon>
    </lineage>
</organism>